<protein>
    <recommendedName>
        <fullName evidence="3">F-box domain-containing protein</fullName>
    </recommendedName>
</protein>
<keyword evidence="2" id="KW-1185">Reference proteome</keyword>
<dbReference type="HOGENOM" id="CLU_527845_0_0_1"/>
<dbReference type="AlphaFoldDB" id="M2QWK6"/>
<evidence type="ECO:0000313" key="2">
    <source>
        <dbReference type="Proteomes" id="UP000016930"/>
    </source>
</evidence>
<dbReference type="Proteomes" id="UP000016930">
    <property type="component" value="Unassembled WGS sequence"/>
</dbReference>
<reference evidence="1 2" key="1">
    <citation type="journal article" date="2012" name="Proc. Natl. Acad. Sci. U.S.A.">
        <title>Comparative genomics of Ceriporiopsis subvermispora and Phanerochaete chrysosporium provide insight into selective ligninolysis.</title>
        <authorList>
            <person name="Fernandez-Fueyo E."/>
            <person name="Ruiz-Duenas F.J."/>
            <person name="Ferreira P."/>
            <person name="Floudas D."/>
            <person name="Hibbett D.S."/>
            <person name="Canessa P."/>
            <person name="Larrondo L.F."/>
            <person name="James T.Y."/>
            <person name="Seelenfreund D."/>
            <person name="Lobos S."/>
            <person name="Polanco R."/>
            <person name="Tello M."/>
            <person name="Honda Y."/>
            <person name="Watanabe T."/>
            <person name="Watanabe T."/>
            <person name="Ryu J.S."/>
            <person name="Kubicek C.P."/>
            <person name="Schmoll M."/>
            <person name="Gaskell J."/>
            <person name="Hammel K.E."/>
            <person name="St John F.J."/>
            <person name="Vanden Wymelenberg A."/>
            <person name="Sabat G."/>
            <person name="Splinter BonDurant S."/>
            <person name="Syed K."/>
            <person name="Yadav J.S."/>
            <person name="Doddapaneni H."/>
            <person name="Subramanian V."/>
            <person name="Lavin J.L."/>
            <person name="Oguiza J.A."/>
            <person name="Perez G."/>
            <person name="Pisabarro A.G."/>
            <person name="Ramirez L."/>
            <person name="Santoyo F."/>
            <person name="Master E."/>
            <person name="Coutinho P.M."/>
            <person name="Henrissat B."/>
            <person name="Lombard V."/>
            <person name="Magnuson J.K."/>
            <person name="Kuees U."/>
            <person name="Hori C."/>
            <person name="Igarashi K."/>
            <person name="Samejima M."/>
            <person name="Held B.W."/>
            <person name="Barry K.W."/>
            <person name="LaButti K.M."/>
            <person name="Lapidus A."/>
            <person name="Lindquist E.A."/>
            <person name="Lucas S.M."/>
            <person name="Riley R."/>
            <person name="Salamov A.A."/>
            <person name="Hoffmeister D."/>
            <person name="Schwenk D."/>
            <person name="Hadar Y."/>
            <person name="Yarden O."/>
            <person name="de Vries R.P."/>
            <person name="Wiebenga A."/>
            <person name="Stenlid J."/>
            <person name="Eastwood D."/>
            <person name="Grigoriev I.V."/>
            <person name="Berka R.M."/>
            <person name="Blanchette R.A."/>
            <person name="Kersten P."/>
            <person name="Martinez A.T."/>
            <person name="Vicuna R."/>
            <person name="Cullen D."/>
        </authorList>
    </citation>
    <scope>NUCLEOTIDE SEQUENCE [LARGE SCALE GENOMIC DNA]</scope>
    <source>
        <strain evidence="1 2">B</strain>
    </source>
</reference>
<gene>
    <name evidence="1" type="ORF">CERSUDRAFT_78555</name>
</gene>
<organism evidence="1 2">
    <name type="scientific">Ceriporiopsis subvermispora (strain B)</name>
    <name type="common">White-rot fungus</name>
    <name type="synonym">Gelatoporia subvermispora</name>
    <dbReference type="NCBI Taxonomy" id="914234"/>
    <lineage>
        <taxon>Eukaryota</taxon>
        <taxon>Fungi</taxon>
        <taxon>Dikarya</taxon>
        <taxon>Basidiomycota</taxon>
        <taxon>Agaricomycotina</taxon>
        <taxon>Agaricomycetes</taxon>
        <taxon>Polyporales</taxon>
        <taxon>Gelatoporiaceae</taxon>
        <taxon>Gelatoporia</taxon>
    </lineage>
</organism>
<proteinExistence type="predicted"/>
<evidence type="ECO:0000313" key="1">
    <source>
        <dbReference type="EMBL" id="EMD30891.1"/>
    </source>
</evidence>
<accession>M2QWK6</accession>
<dbReference type="EMBL" id="KB445830">
    <property type="protein sequence ID" value="EMD30891.1"/>
    <property type="molecule type" value="Genomic_DNA"/>
</dbReference>
<dbReference type="OrthoDB" id="2802422at2759"/>
<name>M2QWK6_CERS8</name>
<sequence>MGHPFHAADSIFVTAQPFLNIDIILLLMNLLNYRELIAMMQVCRDLYAPGVRLLIQEQPGLYMKGPTAEGFLNFVLNDVQSRSRYLRAFRPSMYAATSSFSQSLLGVLKHAHNLELLWLTDCERLEEHAPGIVLTIAGMKKLRSVSFQDAHEPWRRLLENVDSPIIRAMAVVNHPWLLAAAPDASQMLVNCTSTLKHLTVNMRFYNIFSRFSNVVSLELLHDDVRGLDVLIEVFPNLRELHINLTAWWLAKSYLLDAPEDEVADIRRQNQLVQWTTTWKELDFLQGDARSLYALGLCTKVKTLTVDMRPNYLMATPPPHYPRSVIEDASPHSLMLQIRLGDFDEDDFFDILHSVPVRYVSLDVLVQEDDDVSEEEVVQFFYVLARGLHATFLSHLTVCLSDMDAQENPLSPRVEAMLKRIDMPRCARELIAGAQSLSYLRIFTPSDDNDSTWRIINDDRGELQLQAIPSIGDPSKNGEDLPEVYRNSTGSSILNGDRPCCSLVICFTQSTALSDVD</sequence>
<evidence type="ECO:0008006" key="3">
    <source>
        <dbReference type="Google" id="ProtNLM"/>
    </source>
</evidence>